<dbReference type="GO" id="GO:0016874">
    <property type="term" value="F:ligase activity"/>
    <property type="evidence" value="ECO:0007669"/>
    <property type="project" value="UniProtKB-KW"/>
</dbReference>
<reference evidence="6" key="1">
    <citation type="submission" date="2021-07" db="EMBL/GenBank/DDBJ databases">
        <authorList>
            <person name="Branca A.L. A."/>
        </authorList>
    </citation>
    <scope>NUCLEOTIDE SEQUENCE</scope>
</reference>
<dbReference type="SUPFAM" id="SSF47336">
    <property type="entry name" value="ACP-like"/>
    <property type="match status" value="2"/>
</dbReference>
<dbReference type="Gene3D" id="3.30.300.30">
    <property type="match status" value="2"/>
</dbReference>
<dbReference type="Proteomes" id="UP001152592">
    <property type="component" value="Unassembled WGS sequence"/>
</dbReference>
<dbReference type="FunFam" id="3.40.50.12780:FF:000014">
    <property type="entry name" value="Nonribosomal peptide synthetase 1"/>
    <property type="match status" value="1"/>
</dbReference>
<dbReference type="PROSITE" id="PS00455">
    <property type="entry name" value="AMP_BINDING"/>
    <property type="match status" value="1"/>
</dbReference>
<dbReference type="InterPro" id="IPR020845">
    <property type="entry name" value="AMP-binding_CS"/>
</dbReference>
<evidence type="ECO:0000313" key="7">
    <source>
        <dbReference type="Proteomes" id="UP001152592"/>
    </source>
</evidence>
<dbReference type="InterPro" id="IPR001242">
    <property type="entry name" value="Condensation_dom"/>
</dbReference>
<evidence type="ECO:0000256" key="3">
    <source>
        <dbReference type="ARBA" id="ARBA00022598"/>
    </source>
</evidence>
<dbReference type="FunFam" id="3.30.300.30:FF:000015">
    <property type="entry name" value="Nonribosomal peptide synthase SidD"/>
    <property type="match status" value="2"/>
</dbReference>
<dbReference type="Gene3D" id="1.10.1200.10">
    <property type="entry name" value="ACP-like"/>
    <property type="match status" value="2"/>
</dbReference>
<dbReference type="Gene3D" id="3.30.559.30">
    <property type="entry name" value="Nonribosomal peptide synthetase, condensation domain"/>
    <property type="match status" value="3"/>
</dbReference>
<dbReference type="InterPro" id="IPR009081">
    <property type="entry name" value="PP-bd_ACP"/>
</dbReference>
<organism evidence="6 7">
    <name type="scientific">Penicillium salamii</name>
    <dbReference type="NCBI Taxonomy" id="1612424"/>
    <lineage>
        <taxon>Eukaryota</taxon>
        <taxon>Fungi</taxon>
        <taxon>Dikarya</taxon>
        <taxon>Ascomycota</taxon>
        <taxon>Pezizomycotina</taxon>
        <taxon>Eurotiomycetes</taxon>
        <taxon>Eurotiomycetidae</taxon>
        <taxon>Eurotiales</taxon>
        <taxon>Aspergillaceae</taxon>
        <taxon>Penicillium</taxon>
    </lineage>
</organism>
<dbReference type="Pfam" id="PF00668">
    <property type="entry name" value="Condensation"/>
    <property type="match status" value="3"/>
</dbReference>
<dbReference type="InterPro" id="IPR023213">
    <property type="entry name" value="CAT-like_dom_sf"/>
</dbReference>
<dbReference type="Gene3D" id="3.40.50.12780">
    <property type="entry name" value="N-terminal domain of ligase-like"/>
    <property type="match status" value="2"/>
</dbReference>
<accession>A0A9W4JVX4</accession>
<dbReference type="SUPFAM" id="SSF52777">
    <property type="entry name" value="CoA-dependent acyltransferases"/>
    <property type="match status" value="6"/>
</dbReference>
<evidence type="ECO:0000259" key="5">
    <source>
        <dbReference type="PROSITE" id="PS50075"/>
    </source>
</evidence>
<feature type="domain" description="Carrier" evidence="5">
    <location>
        <begin position="423"/>
        <end position="499"/>
    </location>
</feature>
<dbReference type="SUPFAM" id="SSF56801">
    <property type="entry name" value="Acetyl-CoA synthetase-like"/>
    <property type="match status" value="2"/>
</dbReference>
<dbReference type="Pfam" id="PF00550">
    <property type="entry name" value="PP-binding"/>
    <property type="match status" value="2"/>
</dbReference>
<dbReference type="InterPro" id="IPR045851">
    <property type="entry name" value="AMP-bd_C_sf"/>
</dbReference>
<dbReference type="PANTHER" id="PTHR45527">
    <property type="entry name" value="NONRIBOSOMAL PEPTIDE SYNTHETASE"/>
    <property type="match status" value="1"/>
</dbReference>
<dbReference type="InterPro" id="IPR000873">
    <property type="entry name" value="AMP-dep_synth/lig_dom"/>
</dbReference>
<dbReference type="InterPro" id="IPR010071">
    <property type="entry name" value="AA_adenyl_dom"/>
</dbReference>
<dbReference type="Pfam" id="PF00501">
    <property type="entry name" value="AMP-binding"/>
    <property type="match status" value="2"/>
</dbReference>
<dbReference type="InterPro" id="IPR042099">
    <property type="entry name" value="ANL_N_sf"/>
</dbReference>
<name>A0A9W4JVX4_9EURO</name>
<comment type="similarity">
    <text evidence="4">Belongs to the NRP synthetase family.</text>
</comment>
<dbReference type="CDD" id="cd19542">
    <property type="entry name" value="CT_NRPS-like"/>
    <property type="match status" value="2"/>
</dbReference>
<keyword evidence="3" id="KW-0436">Ligase</keyword>
<dbReference type="NCBIfam" id="TIGR01733">
    <property type="entry name" value="AA-adenyl-dom"/>
    <property type="match status" value="1"/>
</dbReference>
<evidence type="ECO:0000256" key="2">
    <source>
        <dbReference type="ARBA" id="ARBA00022553"/>
    </source>
</evidence>
<dbReference type="CDD" id="cd05918">
    <property type="entry name" value="A_NRPS_SidN3_like"/>
    <property type="match status" value="2"/>
</dbReference>
<dbReference type="OrthoDB" id="2906425at2759"/>
<dbReference type="GO" id="GO:0044550">
    <property type="term" value="P:secondary metabolite biosynthetic process"/>
    <property type="evidence" value="ECO:0007669"/>
    <property type="project" value="TreeGrafter"/>
</dbReference>
<protein>
    <recommendedName>
        <fullName evidence="5">Carrier domain-containing protein</fullName>
    </recommendedName>
</protein>
<feature type="domain" description="Carrier" evidence="5">
    <location>
        <begin position="1911"/>
        <end position="1987"/>
    </location>
</feature>
<dbReference type="Gene3D" id="3.30.559.10">
    <property type="entry name" value="Chloramphenicol acetyltransferase-like domain"/>
    <property type="match status" value="3"/>
</dbReference>
<dbReference type="PANTHER" id="PTHR45527:SF16">
    <property type="entry name" value="NONRIBOSOMAL PEPTIDE SYNTHASE ATNA-RELATED"/>
    <property type="match status" value="1"/>
</dbReference>
<comment type="caution">
    <text evidence="6">The sequence shown here is derived from an EMBL/GenBank/DDBJ whole genome shotgun (WGS) entry which is preliminary data.</text>
</comment>
<dbReference type="GO" id="GO:0031177">
    <property type="term" value="F:phosphopantetheine binding"/>
    <property type="evidence" value="ECO:0007669"/>
    <property type="project" value="TreeGrafter"/>
</dbReference>
<gene>
    <name evidence="6" type="ORF">PSALAMII_LOCUS9377</name>
</gene>
<dbReference type="EMBL" id="CAJVPD010000275">
    <property type="protein sequence ID" value="CAG8417545.1"/>
    <property type="molecule type" value="Genomic_DNA"/>
</dbReference>
<evidence type="ECO:0000313" key="6">
    <source>
        <dbReference type="EMBL" id="CAG8417545.1"/>
    </source>
</evidence>
<dbReference type="GO" id="GO:0005737">
    <property type="term" value="C:cytoplasm"/>
    <property type="evidence" value="ECO:0007669"/>
    <property type="project" value="TreeGrafter"/>
</dbReference>
<dbReference type="PROSITE" id="PS50075">
    <property type="entry name" value="CARRIER"/>
    <property type="match status" value="2"/>
</dbReference>
<keyword evidence="1" id="KW-0596">Phosphopantetheine</keyword>
<keyword evidence="2" id="KW-0597">Phosphoprotein</keyword>
<dbReference type="InterPro" id="IPR036736">
    <property type="entry name" value="ACP-like_sf"/>
</dbReference>
<proteinExistence type="inferred from homology"/>
<dbReference type="GO" id="GO:0043041">
    <property type="term" value="P:amino acid activation for nonribosomal peptide biosynthetic process"/>
    <property type="evidence" value="ECO:0007669"/>
    <property type="project" value="TreeGrafter"/>
</dbReference>
<evidence type="ECO:0000256" key="1">
    <source>
        <dbReference type="ARBA" id="ARBA00022450"/>
    </source>
</evidence>
<evidence type="ECO:0000256" key="4">
    <source>
        <dbReference type="ARBA" id="ARBA00029454"/>
    </source>
</evidence>
<sequence>MVDRVLIVSESSIAELPSPENMPTLPVPRSAPGYILYTSGSTGNPKGCMVSHAALASVSDSHATALQIKSNSRVFQFASYGFGMSLIDVFCTLAKGATVCIPSDSERSGDLVVAYNRMQVTWAIATPSLIKSIDPKDVPSLQTLVVAGEPLPRNLMSIWASQVQLVQAYGLTEWAGICCVTKPLSASASPANIGFTPNGRLWLADPNDPEQLVPVGAVGEMLLEGPCLADGYFKQDEQTATRFISPPSWRKIFAPPLASKKLYRTGDLMRYRPDGGCSYIGRTGTQVKIRGQRVELGEVEYHAGQKFGIDAKAVIAETLIPKNDDRPSLVVFVLPSTSGDSTPVDGPFLAPASDGFRTSVQAVSKALSSILPRYMLPDFYVPLVQIPLTVSRKTSRKQLRELGSERTRDELNVYQVTQKQCRPPTTPLERVLNGVFAAALNKDPSTIGIDDSFFQLGGDSIIAMRAIVLCRKQKVPLTIQEMFRYKSVAEIAKSRPSNDAAIESEAFEPFDLSPIQRAFMQATPNSHNDESQTFLVRLTNQADVETVRHAVTDLTKRHPILRTKYEKGETGKWRQCVQKHTPPTVFRADLISDNSDIPGLFSELKASLDIENGQVFATALTENDSGVRHLLLAAHYLVIDQNSWVPVCKSLDAGLQGISLTHEPSVSFRDWCKSQRRNATLMDPISLVPKDHGNSFSRDGISEVTVRVDKELTMTLVKKSDLAFGAFPVDVFSAALRHSSGKLSGDAPLPSFFLEIPQRGSADQDTTNTVGWLSSIVPIHFRLDEGASIVEITRRTKDARTSRGRILPNDESVESPLTVFLRFDSPSEIDTMHALEVDHSIEKDIATSPFPTLAMVDVMIVFCNDELKFVIRYHEKAISSSKMQQWMTQFELSLRDAASELSNLKPGLITGDLALPSISYDNLQEVIPCAPVQQGILLSQNRDPELYQVVSIWKAPLVESFESETVSNRFQDAWKQVLKRHSVLRTVMAERHADEGFDQVVLKAVVPNVEIIGQLQDDPIAIIRLRSNVQFKPEKPQHKLVICNAGDAVYVGLVISHALIDAQSISNIMRDLSLAYDGKLSAAQGPSYQKYISYLKNVDVDRSIDYWAEYLKDAVPCNLPSLDYHHSDVPQHRELKILEFDVDNIVDLQEFCAQQNITISNVFQLAWGLTLRCFLQTDDVSFGYLAAGRDIPLDDVQDAVGPYMNMMISRMKFDDDKTLKEQLQDILHGFFASSAHQHAPLGRIMSSLELSGPLFNTIISLRRPSSQMTENTSPLQLTNVWELDPTEVSIIKDILRCQLTVFPKYNLAANVHVSSTSMDVSMSYWTTVCSDEQAANFASTLQKALSTIMKQTDHTPSQLDLFSEQNFEQVQKINGTAPERVDRCAHHLIEQQVDTQPKAPAVCAWDGNFTYRELDDLASQWAGYLAHLGAGPETFVPVHLKKSKWAPVAMLAVIKTGAAFVMLDPSHPLDRMRDICTEVNASIIISSSDLAPLSEQLASSVVMIGGDYPSPQDSYEAPISSVLPSNALYAVFTSGSTGKPKGVVLEHSSFCSSTKAHGTVFKLNKLSRVLQFSSYAFDVSVAEHLSTLCYGGCICIPSDDERLNDLTSAINRMGVNTALLTASVLRLLDPEVVPSIRTVACTGEPLAEIDLEKWTEHAALINAYGPAEACIYCIIQANNKPHSDPRNVGHPAGIFYWIVDEHDHNRLAPVGSVGELVLEGPLVGRGYLNNPAKNAESFIQPPNWRSRFHIGVQGRFYKTGDLVRYGPNETLRYVGRRGTEVKINGQRLELSEVEHYLRQHVGQSIDVLVDVVHFSLPSGPPTLTAFFKPHSTKGVGAGVNVSMANLPSMIPSLKSRLRSSLPQYMVPIAYISMEEFPVGKTGKTDRVNLRELGATMRQYDMAAAQVKSKRPPRNDGERKIQKLVASVLNLPIESVGLDDNFFMLGGDSSYAIKLVSAARGEGLRLFVKDILVQVNLAGLVALEKDPEPVDEKPQATPSNGGSCGLLGVQDAEEFISKTIVPKSGSTADNIKDVLPTTDFQADIVRTWPYTYFLVSIHGPLDRVRLRAACQTVIERHEIYRTVYVARKSDILQVILKQIEVPFVESPCDNMEDLSSACEKACAPDLEKSLPLGEIHTRFNLFYQEDPNFHILAIRLSHAQYDGYCMPLLYKELSAIYEGTEPESVTNYSAYIHHLHEQGKSVGLQWWKHILSGCNTPTSLNSLSLGATDQQDHTLIELTREIELPSPPTKITVASLMKGAAALLLMRLTKTKDVVFGQVVSGRNCSLEGVENILGVCANIVPTRVNSKPKWHVVDLLQDVQAQQVDGLEYETLGLQEIQKTCTQWPEDTELGCLIQHQNLDLKPQFSLSEAQCMTRIFGGSFERKYLHICTLPRGNRMIVQVFAPSWLLSESNCQKVVDQLCDLTFWLAKNPYHLLSECDIPMSPNSEM</sequence>